<dbReference type="KEGG" id="phal:H9I45_08405"/>
<feature type="transmembrane region" description="Helical" evidence="1">
    <location>
        <begin position="336"/>
        <end position="355"/>
    </location>
</feature>
<gene>
    <name evidence="2" type="ORF">H9I45_08405</name>
</gene>
<dbReference type="Pfam" id="PF12412">
    <property type="entry name" value="DUF3667"/>
    <property type="match status" value="1"/>
</dbReference>
<keyword evidence="1" id="KW-1133">Transmembrane helix</keyword>
<keyword evidence="1" id="KW-0812">Transmembrane</keyword>
<name>A0A7L8AKD3_9FLAO</name>
<reference evidence="2 3" key="1">
    <citation type="journal article" date="2016" name="Int. J. Syst. Evol. Microbiol.">
        <title>Polaribacter haliotis sp. nov., isolated from the gut of abalone Haliotis discus hannai.</title>
        <authorList>
            <person name="Kim Y.O."/>
            <person name="Park I.S."/>
            <person name="Park S."/>
            <person name="Nam B.H."/>
            <person name="Park J.M."/>
            <person name="Kim D.G."/>
            <person name="Yoon J.H."/>
        </authorList>
    </citation>
    <scope>NUCLEOTIDE SEQUENCE [LARGE SCALE GENOMIC DNA]</scope>
    <source>
        <strain evidence="2 3">KCTC 52418</strain>
    </source>
</reference>
<keyword evidence="1" id="KW-0472">Membrane</keyword>
<feature type="transmembrane region" description="Helical" evidence="1">
    <location>
        <begin position="106"/>
        <end position="123"/>
    </location>
</feature>
<dbReference type="EMBL" id="CP061813">
    <property type="protein sequence ID" value="QOD62456.1"/>
    <property type="molecule type" value="Genomic_DNA"/>
</dbReference>
<feature type="transmembrane region" description="Helical" evidence="1">
    <location>
        <begin position="273"/>
        <end position="295"/>
    </location>
</feature>
<protein>
    <submittedName>
        <fullName evidence="2">DUF3667 domain-containing protein</fullName>
    </submittedName>
</protein>
<sequence length="392" mass="46064">MYTNFSTNNTCFIKLTKSKKKVARVKDPECLNCGHPFNGRENFCPECGQANKGNSITFKSFIHEVFNGFFNFDAKFWRTIIPLLISPGKVTKDYVAGKRERYTNPFRFYLTVSIIFFLIVGLVETKHNFDELTSDNSEIIDSLKNEKKIKKLSQQEIDSIKNIVNQKMEESIIPIPKKTRDKVLKEIDEEAKESETNKTPKKKKAISKISVFGFDLGKMKNFYEDHKKLSIDSSLDSLGLEKNFKNRFIYQRVKRLHSVFEDDEEQDRFGKEIISYGSVALFIFLPLFTLFLKLFYIRRKCNYVDHLIFAFHTQTVLFMTLGIFLILSLFINIEEFWIPILLFLIYLYLAMKKFYNQGYIKTFFKFILLNFCYFILSIIGTVFIALISFAIY</sequence>
<feature type="transmembrane region" description="Helical" evidence="1">
    <location>
        <begin position="307"/>
        <end position="330"/>
    </location>
</feature>
<keyword evidence="3" id="KW-1185">Reference proteome</keyword>
<organism evidence="2 3">
    <name type="scientific">Polaribacter haliotis</name>
    <dbReference type="NCBI Taxonomy" id="1888915"/>
    <lineage>
        <taxon>Bacteria</taxon>
        <taxon>Pseudomonadati</taxon>
        <taxon>Bacteroidota</taxon>
        <taxon>Flavobacteriia</taxon>
        <taxon>Flavobacteriales</taxon>
        <taxon>Flavobacteriaceae</taxon>
    </lineage>
</organism>
<dbReference type="OrthoDB" id="675873at2"/>
<evidence type="ECO:0000313" key="3">
    <source>
        <dbReference type="Proteomes" id="UP000516764"/>
    </source>
</evidence>
<accession>A0A7L8AKD3</accession>
<dbReference type="InterPro" id="IPR022134">
    <property type="entry name" value="DUF3667"/>
</dbReference>
<proteinExistence type="predicted"/>
<feature type="transmembrane region" description="Helical" evidence="1">
    <location>
        <begin position="367"/>
        <end position="391"/>
    </location>
</feature>
<dbReference type="Proteomes" id="UP000516764">
    <property type="component" value="Chromosome"/>
</dbReference>
<evidence type="ECO:0000256" key="1">
    <source>
        <dbReference type="SAM" id="Phobius"/>
    </source>
</evidence>
<dbReference type="AlphaFoldDB" id="A0A7L8AKD3"/>
<evidence type="ECO:0000313" key="2">
    <source>
        <dbReference type="EMBL" id="QOD62456.1"/>
    </source>
</evidence>